<feature type="compositionally biased region" description="Low complexity" evidence="1">
    <location>
        <begin position="231"/>
        <end position="266"/>
    </location>
</feature>
<organism evidence="4 5">
    <name type="scientific">Rubrobacter tropicus</name>
    <dbReference type="NCBI Taxonomy" id="2653851"/>
    <lineage>
        <taxon>Bacteria</taxon>
        <taxon>Bacillati</taxon>
        <taxon>Actinomycetota</taxon>
        <taxon>Rubrobacteria</taxon>
        <taxon>Rubrobacterales</taxon>
        <taxon>Rubrobacteraceae</taxon>
        <taxon>Rubrobacter</taxon>
    </lineage>
</organism>
<protein>
    <submittedName>
        <fullName evidence="4">Thioredoxin domain-containing protein</fullName>
    </submittedName>
</protein>
<feature type="transmembrane region" description="Helical" evidence="2">
    <location>
        <begin position="130"/>
        <end position="151"/>
    </location>
</feature>
<name>A0A6G8Q9C4_9ACTN</name>
<dbReference type="Gene3D" id="3.40.30.10">
    <property type="entry name" value="Glutaredoxin"/>
    <property type="match status" value="1"/>
</dbReference>
<dbReference type="InterPro" id="IPR036249">
    <property type="entry name" value="Thioredoxin-like_sf"/>
</dbReference>
<dbReference type="Proteomes" id="UP000501452">
    <property type="component" value="Chromosome"/>
</dbReference>
<feature type="compositionally biased region" description="Basic residues" evidence="1">
    <location>
        <begin position="39"/>
        <end position="48"/>
    </location>
</feature>
<feature type="domain" description="Thioredoxin-like fold" evidence="3">
    <location>
        <begin position="166"/>
        <end position="237"/>
    </location>
</feature>
<gene>
    <name evidence="4" type="ORF">GBA63_10590</name>
</gene>
<evidence type="ECO:0000256" key="2">
    <source>
        <dbReference type="SAM" id="Phobius"/>
    </source>
</evidence>
<feature type="compositionally biased region" description="Low complexity" evidence="1">
    <location>
        <begin position="12"/>
        <end position="28"/>
    </location>
</feature>
<proteinExistence type="predicted"/>
<evidence type="ECO:0000256" key="1">
    <source>
        <dbReference type="SAM" id="MobiDB-lite"/>
    </source>
</evidence>
<dbReference type="Pfam" id="PF13462">
    <property type="entry name" value="Thioredoxin_4"/>
    <property type="match status" value="1"/>
</dbReference>
<feature type="compositionally biased region" description="Basic and acidic residues" evidence="1">
    <location>
        <begin position="98"/>
        <end position="112"/>
    </location>
</feature>
<evidence type="ECO:0000259" key="3">
    <source>
        <dbReference type="Pfam" id="PF13462"/>
    </source>
</evidence>
<evidence type="ECO:0000313" key="4">
    <source>
        <dbReference type="EMBL" id="QIN83049.1"/>
    </source>
</evidence>
<keyword evidence="2" id="KW-0812">Transmembrane</keyword>
<reference evidence="4 5" key="1">
    <citation type="submission" date="2019-10" db="EMBL/GenBank/DDBJ databases">
        <title>Rubrobacter sp nov SCSIO 52090 isolated from a deep-sea sediment in the South China Sea.</title>
        <authorList>
            <person name="Chen R.W."/>
        </authorList>
    </citation>
    <scope>NUCLEOTIDE SEQUENCE [LARGE SCALE GENOMIC DNA]</scope>
    <source>
        <strain evidence="4 5">SCSIO 52909</strain>
    </source>
</reference>
<dbReference type="AlphaFoldDB" id="A0A6G8Q9C4"/>
<dbReference type="SUPFAM" id="SSF52833">
    <property type="entry name" value="Thioredoxin-like"/>
    <property type="match status" value="1"/>
</dbReference>
<feature type="region of interest" description="Disordered" evidence="1">
    <location>
        <begin position="231"/>
        <end position="303"/>
    </location>
</feature>
<feature type="region of interest" description="Disordered" evidence="1">
    <location>
        <begin position="1"/>
        <end position="125"/>
    </location>
</feature>
<keyword evidence="2" id="KW-0472">Membrane</keyword>
<feature type="compositionally biased region" description="Pro residues" evidence="1">
    <location>
        <begin position="57"/>
        <end position="68"/>
    </location>
</feature>
<feature type="compositionally biased region" description="Polar residues" evidence="1">
    <location>
        <begin position="1"/>
        <end position="10"/>
    </location>
</feature>
<keyword evidence="2" id="KW-1133">Transmembrane helix</keyword>
<evidence type="ECO:0000313" key="5">
    <source>
        <dbReference type="Proteomes" id="UP000501452"/>
    </source>
</evidence>
<feature type="compositionally biased region" description="Basic residues" evidence="1">
    <location>
        <begin position="267"/>
        <end position="289"/>
    </location>
</feature>
<keyword evidence="5" id="KW-1185">Reference proteome</keyword>
<accession>A0A6G8Q9C4</accession>
<dbReference type="KEGG" id="rub:GBA63_10590"/>
<dbReference type="InterPro" id="IPR012336">
    <property type="entry name" value="Thioredoxin-like_fold"/>
</dbReference>
<dbReference type="EMBL" id="CP045119">
    <property type="protein sequence ID" value="QIN83049.1"/>
    <property type="molecule type" value="Genomic_DNA"/>
</dbReference>
<sequence>MLSPSSTLTWTRPASAARPAAPTSSSRTPRPPPSCPRPRSPRSPRSPRRPWSGPSARGPPPTGGPPRSTPISSLSLPARRGGAFRPRLTGTAQGTGERCGRDMRKERQDGARKRPGRPGNEGGRQNNTRLLVMLGIGAVLVAGLLVALSALGEGQQEDLGAIPQNGTTLGNADAPVTIRLYEDFQCPACGQFARETLPGVVDRYVRPGDAKLVSETLAFLGPDSVPAARAALAAGSRTSTGSTPACSSRTRAPRTAATSPTSSSSAWRRRRRGSTSRGGGRRGTTRPSKKSSGPSGRGQTRPA</sequence>
<feature type="compositionally biased region" description="Pro residues" evidence="1">
    <location>
        <begin position="29"/>
        <end position="38"/>
    </location>
</feature>